<dbReference type="Pfam" id="PF02498">
    <property type="entry name" value="Bro-N"/>
    <property type="match status" value="1"/>
</dbReference>
<dbReference type="RefSeq" id="WP_071637738.1">
    <property type="nucleotide sequence ID" value="NZ_MLFK01000009.1"/>
</dbReference>
<accession>A0A1J7CG65</accession>
<gene>
    <name evidence="2" type="ORF">BKM63_16785</name>
</gene>
<evidence type="ECO:0000313" key="3">
    <source>
        <dbReference type="Proteomes" id="UP000182826"/>
    </source>
</evidence>
<feature type="domain" description="Bro-N" evidence="1">
    <location>
        <begin position="21"/>
        <end position="104"/>
    </location>
</feature>
<dbReference type="NCBIfam" id="NF008573">
    <property type="entry name" value="PRK11525.1"/>
    <property type="match status" value="1"/>
</dbReference>
<reference evidence="2 3" key="1">
    <citation type="submission" date="2016-10" db="EMBL/GenBank/DDBJ databases">
        <title>Draft Genome Sequence of Rhizobacteria Flavobacterium johnsoniae CI04.</title>
        <authorList>
            <person name="Bravo J.I."/>
            <person name="Lozano G.L."/>
            <person name="Handelsman J."/>
        </authorList>
    </citation>
    <scope>NUCLEOTIDE SEQUENCE [LARGE SCALE GENOMIC DNA]</scope>
    <source>
        <strain evidence="2 3">CI04</strain>
    </source>
</reference>
<dbReference type="EMBL" id="MLFK01000009">
    <property type="protein sequence ID" value="OIV40536.1"/>
    <property type="molecule type" value="Genomic_DNA"/>
</dbReference>
<keyword evidence="3" id="KW-1185">Reference proteome</keyword>
<evidence type="ECO:0000259" key="1">
    <source>
        <dbReference type="Pfam" id="PF02498"/>
    </source>
</evidence>
<sequence length="288" mass="32643">MKTTKSQENNISVFEKLRKTDKSGHEFWSAKELAKLLDYPKYSLFLKAIDKAKAVCINTGQESDIHFKDFGPIKSVGGDLQRNNGDIKLSRYGCYLAIQNGDPNLKPVALGQAYFATQTRLRELSQQKHKNLKIVKERRLFLREELTKRNLQLAGAAQKAGITKPADYAIFQNHGYRGLYGGLDVKAIRGMRNLDANENILDYMDSDELAVNLFRVTQTAEKLKNDNVHDIVDANSVHFTVGLKVRKALEDTGNTLPEHMPVVEDISLAEKKDKELKSRKNSKRRTVH</sequence>
<proteinExistence type="predicted"/>
<protein>
    <recommendedName>
        <fullName evidence="1">Bro-N domain-containing protein</fullName>
    </recommendedName>
</protein>
<comment type="caution">
    <text evidence="2">The sequence shown here is derived from an EMBL/GenBank/DDBJ whole genome shotgun (WGS) entry which is preliminary data.</text>
</comment>
<organism evidence="2 3">
    <name type="scientific">Flavobacterium johnsoniae</name>
    <name type="common">Cytophaga johnsonae</name>
    <dbReference type="NCBI Taxonomy" id="986"/>
    <lineage>
        <taxon>Bacteria</taxon>
        <taxon>Pseudomonadati</taxon>
        <taxon>Bacteroidota</taxon>
        <taxon>Flavobacteriia</taxon>
        <taxon>Flavobacteriales</taxon>
        <taxon>Flavobacteriaceae</taxon>
        <taxon>Flavobacterium</taxon>
    </lineage>
</organism>
<dbReference type="OrthoDB" id="9803893at2"/>
<dbReference type="AlphaFoldDB" id="A0A1J7CG65"/>
<dbReference type="InterPro" id="IPR003497">
    <property type="entry name" value="BRO_N_domain"/>
</dbReference>
<dbReference type="Proteomes" id="UP000182826">
    <property type="component" value="Unassembled WGS sequence"/>
</dbReference>
<name>A0A1J7CG65_FLAJO</name>
<evidence type="ECO:0000313" key="2">
    <source>
        <dbReference type="EMBL" id="OIV40536.1"/>
    </source>
</evidence>